<dbReference type="RefSeq" id="WP_115836715.1">
    <property type="nucleotide sequence ID" value="NZ_CP025086.1"/>
</dbReference>
<evidence type="ECO:0000256" key="9">
    <source>
        <dbReference type="HAMAP-Rule" id="MF_00161"/>
    </source>
</evidence>
<dbReference type="AlphaFoldDB" id="A0A3D9YU65"/>
<comment type="pathway">
    <text evidence="9">Protein modification; lipoprotein biosynthesis (signal peptide cleavage).</text>
</comment>
<comment type="subcellular location">
    <subcellularLocation>
        <location evidence="9">Cell membrane</location>
        <topology evidence="9">Multi-pass membrane protein</topology>
    </subcellularLocation>
</comment>
<dbReference type="PANTHER" id="PTHR33695">
    <property type="entry name" value="LIPOPROTEIN SIGNAL PEPTIDASE"/>
    <property type="match status" value="1"/>
</dbReference>
<dbReference type="NCBIfam" id="TIGR00077">
    <property type="entry name" value="lspA"/>
    <property type="match status" value="1"/>
</dbReference>
<evidence type="ECO:0000256" key="7">
    <source>
        <dbReference type="ARBA" id="ARBA00022989"/>
    </source>
</evidence>
<feature type="active site" evidence="9">
    <location>
        <position position="154"/>
    </location>
</feature>
<comment type="function">
    <text evidence="9">This protein specifically catalyzes the removal of signal peptides from prolipoproteins.</text>
</comment>
<sequence length="181" mass="19732">MSAQAERSVPARKAQNFSGRARIVGLLAALATLALDQVNKLWLIFDYGIAARQPVRLTPFFDVVFLKNTGISYSLFTAQSNFGRWALLLIAAVATACLMLWLWRTRLMLTGFALGLIIGGALGNAADRLAYGYVADFYHFHVGGFSWYVFNLADVAICIGVGLLLIEGLGEKPRRTADGAE</sequence>
<evidence type="ECO:0000256" key="2">
    <source>
        <dbReference type="ARBA" id="ARBA00022475"/>
    </source>
</evidence>
<dbReference type="InterPro" id="IPR001872">
    <property type="entry name" value="Peptidase_A8"/>
</dbReference>
<keyword evidence="5 9" id="KW-0064">Aspartyl protease</keyword>
<evidence type="ECO:0000256" key="10">
    <source>
        <dbReference type="RuleBase" id="RU004181"/>
    </source>
</evidence>
<gene>
    <name evidence="9" type="primary">lspA</name>
    <name evidence="11" type="ORF">DES32_2192</name>
</gene>
<accession>A0A3D9YU65</accession>
<proteinExistence type="inferred from homology"/>
<feature type="transmembrane region" description="Helical" evidence="9">
    <location>
        <begin position="145"/>
        <end position="166"/>
    </location>
</feature>
<dbReference type="HAMAP" id="MF_00161">
    <property type="entry name" value="LspA"/>
    <property type="match status" value="1"/>
</dbReference>
<keyword evidence="3 9" id="KW-0645">Protease</keyword>
<comment type="caution">
    <text evidence="11">The sequence shown here is derived from an EMBL/GenBank/DDBJ whole genome shotgun (WGS) entry which is preliminary data.</text>
</comment>
<evidence type="ECO:0000256" key="1">
    <source>
        <dbReference type="ARBA" id="ARBA00006139"/>
    </source>
</evidence>
<keyword evidence="6 9" id="KW-0378">Hydrolase</keyword>
<keyword evidence="2 9" id="KW-1003">Cell membrane</keyword>
<evidence type="ECO:0000256" key="5">
    <source>
        <dbReference type="ARBA" id="ARBA00022750"/>
    </source>
</evidence>
<evidence type="ECO:0000256" key="6">
    <source>
        <dbReference type="ARBA" id="ARBA00022801"/>
    </source>
</evidence>
<dbReference type="PANTHER" id="PTHR33695:SF1">
    <property type="entry name" value="LIPOPROTEIN SIGNAL PEPTIDASE"/>
    <property type="match status" value="1"/>
</dbReference>
<dbReference type="PRINTS" id="PR00781">
    <property type="entry name" value="LIPOSIGPTASE"/>
</dbReference>
<protein>
    <recommendedName>
        <fullName evidence="9">Lipoprotein signal peptidase</fullName>
        <ecNumber evidence="9">3.4.23.36</ecNumber>
    </recommendedName>
    <alternativeName>
        <fullName evidence="9">Prolipoprotein signal peptidase</fullName>
    </alternativeName>
    <alternativeName>
        <fullName evidence="9">Signal peptidase II</fullName>
        <shortName evidence="9">SPase II</shortName>
    </alternativeName>
</protein>
<evidence type="ECO:0000313" key="11">
    <source>
        <dbReference type="EMBL" id="REF86147.1"/>
    </source>
</evidence>
<evidence type="ECO:0000256" key="8">
    <source>
        <dbReference type="ARBA" id="ARBA00023136"/>
    </source>
</evidence>
<dbReference type="Proteomes" id="UP000256900">
    <property type="component" value="Unassembled WGS sequence"/>
</dbReference>
<comment type="catalytic activity">
    <reaction evidence="9">
        <text>Release of signal peptides from bacterial membrane prolipoproteins. Hydrolyzes -Xaa-Yaa-Zaa-|-(S,diacylglyceryl)Cys-, in which Xaa is hydrophobic (preferably Leu), and Yaa (Ala or Ser) and Zaa (Gly or Ala) have small, neutral side chains.</text>
        <dbReference type="EC" id="3.4.23.36"/>
    </reaction>
</comment>
<feature type="active site" evidence="9">
    <location>
        <position position="136"/>
    </location>
</feature>
<dbReference type="UniPathway" id="UPA00665"/>
<organism evidence="11 12">
    <name type="scientific">Methylovirgula ligni</name>
    <dbReference type="NCBI Taxonomy" id="569860"/>
    <lineage>
        <taxon>Bacteria</taxon>
        <taxon>Pseudomonadati</taxon>
        <taxon>Pseudomonadota</taxon>
        <taxon>Alphaproteobacteria</taxon>
        <taxon>Hyphomicrobiales</taxon>
        <taxon>Beijerinckiaceae</taxon>
        <taxon>Methylovirgula</taxon>
    </lineage>
</organism>
<feature type="transmembrane region" description="Helical" evidence="9">
    <location>
        <begin position="21"/>
        <end position="38"/>
    </location>
</feature>
<dbReference type="Pfam" id="PF01252">
    <property type="entry name" value="Peptidase_A8"/>
    <property type="match status" value="1"/>
</dbReference>
<dbReference type="OrthoDB" id="9810259at2"/>
<keyword evidence="12" id="KW-1185">Reference proteome</keyword>
<keyword evidence="7 9" id="KW-1133">Transmembrane helix</keyword>
<dbReference type="EC" id="3.4.23.36" evidence="9"/>
<name>A0A3D9YU65_9HYPH</name>
<keyword evidence="4 9" id="KW-0812">Transmembrane</keyword>
<evidence type="ECO:0000256" key="4">
    <source>
        <dbReference type="ARBA" id="ARBA00022692"/>
    </source>
</evidence>
<dbReference type="GO" id="GO:0004190">
    <property type="term" value="F:aspartic-type endopeptidase activity"/>
    <property type="evidence" value="ECO:0007669"/>
    <property type="project" value="UniProtKB-UniRule"/>
</dbReference>
<keyword evidence="8 9" id="KW-0472">Membrane</keyword>
<evidence type="ECO:0000313" key="12">
    <source>
        <dbReference type="Proteomes" id="UP000256900"/>
    </source>
</evidence>
<feature type="transmembrane region" description="Helical" evidence="9">
    <location>
        <begin position="107"/>
        <end position="125"/>
    </location>
</feature>
<feature type="transmembrane region" description="Helical" evidence="9">
    <location>
        <begin position="82"/>
        <end position="102"/>
    </location>
</feature>
<reference evidence="11 12" key="1">
    <citation type="submission" date="2018-08" db="EMBL/GenBank/DDBJ databases">
        <title>Genomic Encyclopedia of Type Strains, Phase IV (KMG-IV): sequencing the most valuable type-strain genomes for metagenomic binning, comparative biology and taxonomic classification.</title>
        <authorList>
            <person name="Goeker M."/>
        </authorList>
    </citation>
    <scope>NUCLEOTIDE SEQUENCE [LARGE SCALE GENOMIC DNA]</scope>
    <source>
        <strain evidence="11 12">BW863</strain>
    </source>
</reference>
<comment type="similarity">
    <text evidence="1 9 10">Belongs to the peptidase A8 family.</text>
</comment>
<dbReference type="EMBL" id="QUMO01000003">
    <property type="protein sequence ID" value="REF86147.1"/>
    <property type="molecule type" value="Genomic_DNA"/>
</dbReference>
<dbReference type="GO" id="GO:0006508">
    <property type="term" value="P:proteolysis"/>
    <property type="evidence" value="ECO:0007669"/>
    <property type="project" value="UniProtKB-KW"/>
</dbReference>
<dbReference type="GO" id="GO:0005886">
    <property type="term" value="C:plasma membrane"/>
    <property type="evidence" value="ECO:0007669"/>
    <property type="project" value="UniProtKB-SubCell"/>
</dbReference>
<evidence type="ECO:0000256" key="3">
    <source>
        <dbReference type="ARBA" id="ARBA00022670"/>
    </source>
</evidence>